<name>A0A1G7W128_9PSEU</name>
<dbReference type="RefSeq" id="WP_090052335.1">
    <property type="nucleotide sequence ID" value="NZ_FNCC01000010.1"/>
</dbReference>
<dbReference type="OrthoDB" id="227596at2"/>
<feature type="transmembrane region" description="Helical" evidence="9">
    <location>
        <begin position="90"/>
        <end position="109"/>
    </location>
</feature>
<dbReference type="InterPro" id="IPR036890">
    <property type="entry name" value="HATPase_C_sf"/>
</dbReference>
<evidence type="ECO:0000256" key="1">
    <source>
        <dbReference type="ARBA" id="ARBA00000085"/>
    </source>
</evidence>
<evidence type="ECO:0000313" key="12">
    <source>
        <dbReference type="EMBL" id="SDG65725.1"/>
    </source>
</evidence>
<dbReference type="PANTHER" id="PTHR24421">
    <property type="entry name" value="NITRATE/NITRITE SENSOR PROTEIN NARX-RELATED"/>
    <property type="match status" value="1"/>
</dbReference>
<dbReference type="EC" id="2.7.13.3" evidence="2"/>
<dbReference type="Proteomes" id="UP000199623">
    <property type="component" value="Unassembled WGS sequence"/>
</dbReference>
<dbReference type="CDD" id="cd16917">
    <property type="entry name" value="HATPase_UhpB-NarQ-NarX-like"/>
    <property type="match status" value="1"/>
</dbReference>
<gene>
    <name evidence="12" type="ORF">SAMN05216553_11090</name>
</gene>
<keyword evidence="4" id="KW-0808">Transferase</keyword>
<dbReference type="GO" id="GO:0046983">
    <property type="term" value="F:protein dimerization activity"/>
    <property type="evidence" value="ECO:0007669"/>
    <property type="project" value="InterPro"/>
</dbReference>
<reference evidence="13" key="1">
    <citation type="submission" date="2016-10" db="EMBL/GenBank/DDBJ databases">
        <authorList>
            <person name="Varghese N."/>
            <person name="Submissions S."/>
        </authorList>
    </citation>
    <scope>NUCLEOTIDE SEQUENCE [LARGE SCALE GENOMIC DNA]</scope>
    <source>
        <strain evidence="13">CGMCC 4.3506</strain>
    </source>
</reference>
<evidence type="ECO:0000256" key="2">
    <source>
        <dbReference type="ARBA" id="ARBA00012438"/>
    </source>
</evidence>
<feature type="domain" description="Histidine kinase/HSP90-like ATPase" evidence="10">
    <location>
        <begin position="269"/>
        <end position="357"/>
    </location>
</feature>
<keyword evidence="13" id="KW-1185">Reference proteome</keyword>
<sequence>MVFSRLLADAGVAALCVLVFWLPRGTPPSAVAVLVVAGVLLRSRWPVVAFGVVAAATLAGALLGVTWDPFVAAAWTLYPVAIAHGGPCTSRAVTVVLGATVAVMLTAGAGGQQEITRYVIVSVLVLAGTWRLGEAVRRERQEAAQAERAESARAVLAERLRVAREVHDVVSHSLGTIAVTAGVAAHVDTGDAERLRDRLTRIERTSKDALADLRAVLGTVRDAASPAERRPQPGVKDLPALAQRMRAAGIDVTLTVRGTDGLPPSAGLAVYRIVQEGLTNAVRHAPGCRCRVTVEVLDGRVVAEVVDDGGTLAGTRHHEKGFGLIGLRERVESLGGELTSGAREQGGFALRAVLPLPGA</sequence>
<evidence type="ECO:0000256" key="6">
    <source>
        <dbReference type="ARBA" id="ARBA00022777"/>
    </source>
</evidence>
<dbReference type="InterPro" id="IPR003594">
    <property type="entry name" value="HATPase_dom"/>
</dbReference>
<protein>
    <recommendedName>
        <fullName evidence="2">histidine kinase</fullName>
        <ecNumber evidence="2">2.7.13.3</ecNumber>
    </recommendedName>
</protein>
<dbReference type="EMBL" id="FNCC01000010">
    <property type="protein sequence ID" value="SDG65725.1"/>
    <property type="molecule type" value="Genomic_DNA"/>
</dbReference>
<dbReference type="Gene3D" id="1.20.5.1930">
    <property type="match status" value="1"/>
</dbReference>
<keyword evidence="8" id="KW-0902">Two-component regulatory system</keyword>
<keyword evidence="6 12" id="KW-0418">Kinase</keyword>
<evidence type="ECO:0000256" key="5">
    <source>
        <dbReference type="ARBA" id="ARBA00022741"/>
    </source>
</evidence>
<evidence type="ECO:0000313" key="13">
    <source>
        <dbReference type="Proteomes" id="UP000199623"/>
    </source>
</evidence>
<dbReference type="GO" id="GO:0016020">
    <property type="term" value="C:membrane"/>
    <property type="evidence" value="ECO:0007669"/>
    <property type="project" value="InterPro"/>
</dbReference>
<feature type="domain" description="Signal transduction histidine kinase subgroup 3 dimerisation and phosphoacceptor" evidence="11">
    <location>
        <begin position="158"/>
        <end position="223"/>
    </location>
</feature>
<dbReference type="PANTHER" id="PTHR24421:SF10">
    <property type="entry name" value="NITRATE_NITRITE SENSOR PROTEIN NARQ"/>
    <property type="match status" value="1"/>
</dbReference>
<evidence type="ECO:0000256" key="8">
    <source>
        <dbReference type="ARBA" id="ARBA00023012"/>
    </source>
</evidence>
<evidence type="ECO:0000256" key="9">
    <source>
        <dbReference type="SAM" id="Phobius"/>
    </source>
</evidence>
<evidence type="ECO:0000259" key="11">
    <source>
        <dbReference type="Pfam" id="PF07730"/>
    </source>
</evidence>
<keyword evidence="3" id="KW-0597">Phosphoprotein</keyword>
<keyword evidence="9" id="KW-1133">Transmembrane helix</keyword>
<dbReference type="Pfam" id="PF02518">
    <property type="entry name" value="HATPase_c"/>
    <property type="match status" value="1"/>
</dbReference>
<dbReference type="Pfam" id="PF07730">
    <property type="entry name" value="HisKA_3"/>
    <property type="match status" value="1"/>
</dbReference>
<dbReference type="SUPFAM" id="SSF55874">
    <property type="entry name" value="ATPase domain of HSP90 chaperone/DNA topoisomerase II/histidine kinase"/>
    <property type="match status" value="1"/>
</dbReference>
<dbReference type="InterPro" id="IPR050482">
    <property type="entry name" value="Sensor_HK_TwoCompSys"/>
</dbReference>
<dbReference type="GO" id="GO:0000155">
    <property type="term" value="F:phosphorelay sensor kinase activity"/>
    <property type="evidence" value="ECO:0007669"/>
    <property type="project" value="InterPro"/>
</dbReference>
<dbReference type="AlphaFoldDB" id="A0A1G7W128"/>
<evidence type="ECO:0000256" key="4">
    <source>
        <dbReference type="ARBA" id="ARBA00022679"/>
    </source>
</evidence>
<evidence type="ECO:0000259" key="10">
    <source>
        <dbReference type="Pfam" id="PF02518"/>
    </source>
</evidence>
<organism evidence="12 13">
    <name type="scientific">Lentzea fradiae</name>
    <dbReference type="NCBI Taxonomy" id="200378"/>
    <lineage>
        <taxon>Bacteria</taxon>
        <taxon>Bacillati</taxon>
        <taxon>Actinomycetota</taxon>
        <taxon>Actinomycetes</taxon>
        <taxon>Pseudonocardiales</taxon>
        <taxon>Pseudonocardiaceae</taxon>
        <taxon>Lentzea</taxon>
    </lineage>
</organism>
<dbReference type="InterPro" id="IPR011712">
    <property type="entry name" value="Sig_transdc_His_kin_sub3_dim/P"/>
</dbReference>
<keyword evidence="9" id="KW-0812">Transmembrane</keyword>
<dbReference type="STRING" id="200378.SAMN05216553_11090"/>
<comment type="catalytic activity">
    <reaction evidence="1">
        <text>ATP + protein L-histidine = ADP + protein N-phospho-L-histidine.</text>
        <dbReference type="EC" id="2.7.13.3"/>
    </reaction>
</comment>
<keyword evidence="7" id="KW-0067">ATP-binding</keyword>
<evidence type="ECO:0000256" key="3">
    <source>
        <dbReference type="ARBA" id="ARBA00022553"/>
    </source>
</evidence>
<feature type="transmembrane region" description="Helical" evidence="9">
    <location>
        <begin position="48"/>
        <end position="78"/>
    </location>
</feature>
<keyword evidence="5" id="KW-0547">Nucleotide-binding</keyword>
<accession>A0A1G7W128</accession>
<keyword evidence="9" id="KW-0472">Membrane</keyword>
<dbReference type="Gene3D" id="3.30.565.10">
    <property type="entry name" value="Histidine kinase-like ATPase, C-terminal domain"/>
    <property type="match status" value="1"/>
</dbReference>
<proteinExistence type="predicted"/>
<dbReference type="GO" id="GO:0005524">
    <property type="term" value="F:ATP binding"/>
    <property type="evidence" value="ECO:0007669"/>
    <property type="project" value="UniProtKB-KW"/>
</dbReference>
<evidence type="ECO:0000256" key="7">
    <source>
        <dbReference type="ARBA" id="ARBA00022840"/>
    </source>
</evidence>